<dbReference type="RefSeq" id="WP_310233038.1">
    <property type="nucleotide sequence ID" value="NZ_JAVDUP010000005.1"/>
</dbReference>
<dbReference type="EMBL" id="JAVDUP010000005">
    <property type="protein sequence ID" value="MDR6902266.1"/>
    <property type="molecule type" value="Genomic_DNA"/>
</dbReference>
<gene>
    <name evidence="2" type="ORF">J2W52_003899</name>
</gene>
<dbReference type="Pfam" id="PF18588">
    <property type="entry name" value="WcbI"/>
    <property type="match status" value="1"/>
</dbReference>
<name>A0ABU1STH1_9HYPH</name>
<accession>A0ABU1STH1</accession>
<feature type="domain" description="Polysaccharide biosynthesis enzyme WcbI" evidence="1">
    <location>
        <begin position="4"/>
        <end position="196"/>
    </location>
</feature>
<protein>
    <recommendedName>
        <fullName evidence="1">Polysaccharide biosynthesis enzyme WcbI domain-containing protein</fullName>
    </recommendedName>
</protein>
<evidence type="ECO:0000313" key="2">
    <source>
        <dbReference type="EMBL" id="MDR6902266.1"/>
    </source>
</evidence>
<dbReference type="InterPro" id="IPR041307">
    <property type="entry name" value="WcbI"/>
</dbReference>
<evidence type="ECO:0000313" key="3">
    <source>
        <dbReference type="Proteomes" id="UP001250791"/>
    </source>
</evidence>
<proteinExistence type="predicted"/>
<reference evidence="2 3" key="1">
    <citation type="submission" date="2023-07" db="EMBL/GenBank/DDBJ databases">
        <title>Sorghum-associated microbial communities from plants grown in Nebraska, USA.</title>
        <authorList>
            <person name="Schachtman D."/>
        </authorList>
    </citation>
    <scope>NUCLEOTIDE SEQUENCE [LARGE SCALE GENOMIC DNA]</scope>
    <source>
        <strain evidence="2 3">3199</strain>
    </source>
</reference>
<comment type="caution">
    <text evidence="2">The sequence shown here is derived from an EMBL/GenBank/DDBJ whole genome shotgun (WGS) entry which is preliminary data.</text>
</comment>
<organism evidence="2 3">
    <name type="scientific">Rhizobium miluonense</name>
    <dbReference type="NCBI Taxonomy" id="411945"/>
    <lineage>
        <taxon>Bacteria</taxon>
        <taxon>Pseudomonadati</taxon>
        <taxon>Pseudomonadota</taxon>
        <taxon>Alphaproteobacteria</taxon>
        <taxon>Hyphomicrobiales</taxon>
        <taxon>Rhizobiaceae</taxon>
        <taxon>Rhizobium/Agrobacterium group</taxon>
        <taxon>Rhizobium</taxon>
    </lineage>
</organism>
<evidence type="ECO:0000259" key="1">
    <source>
        <dbReference type="Pfam" id="PF18588"/>
    </source>
</evidence>
<sequence length="291" mass="33020">MERWLLLSNCQTFGVSDSMGLLCPYIGVDAVDIWTFKNNMEHYMHEIPKYFRVVIHPHFRDIGCDFSNAQNLSVLPSIKFDAYHPDLCYAFSNGPLEGPMGAYHSMIVLAAFEAGLTTDATRKLFRREIYQASGFLDRWEEDREHLIRSFAIFGLDISAPFRKWSRGGSFMYSVNHAKIQCLYDISRVFMEHLGVQTSNSNLLPPDNLVKGACFPVYPEVGEAIGARGSYLFKVPNEYRLLSLEQFIESSFAAYANVPKGSIVIEHSSTVRYQRVKEVIAEWAASERALAA</sequence>
<dbReference type="Proteomes" id="UP001250791">
    <property type="component" value="Unassembled WGS sequence"/>
</dbReference>
<keyword evidence="3" id="KW-1185">Reference proteome</keyword>